<evidence type="ECO:0000256" key="7">
    <source>
        <dbReference type="SAM" id="Phobius"/>
    </source>
</evidence>
<dbReference type="PANTHER" id="PTHR31272:SF6">
    <property type="entry name" value="CYTOCHROME C-TYPE BIOGENESIS CCDA-LIKE CHLOROPLASTIC PROTEIN"/>
    <property type="match status" value="1"/>
</dbReference>
<dbReference type="PANTHER" id="PTHR31272">
    <property type="entry name" value="CYTOCHROME C-TYPE BIOGENESIS PROTEIN HI_1454-RELATED"/>
    <property type="match status" value="1"/>
</dbReference>
<evidence type="ECO:0000313" key="9">
    <source>
        <dbReference type="EMBL" id="SHI89098.1"/>
    </source>
</evidence>
<evidence type="ECO:0000256" key="3">
    <source>
        <dbReference type="ARBA" id="ARBA00022692"/>
    </source>
</evidence>
<dbReference type="GO" id="GO:0016020">
    <property type="term" value="C:membrane"/>
    <property type="evidence" value="ECO:0007669"/>
    <property type="project" value="UniProtKB-SubCell"/>
</dbReference>
<keyword evidence="10" id="KW-1185">Reference proteome</keyword>
<comment type="similarity">
    <text evidence="2">Belongs to the DsbD family.</text>
</comment>
<dbReference type="InterPro" id="IPR003834">
    <property type="entry name" value="Cyt_c_assmbl_TM_dom"/>
</dbReference>
<dbReference type="STRING" id="1122189.SAMN02745165_01038"/>
<dbReference type="Pfam" id="PF02683">
    <property type="entry name" value="DsbD_TM"/>
    <property type="match status" value="1"/>
</dbReference>
<evidence type="ECO:0000256" key="4">
    <source>
        <dbReference type="ARBA" id="ARBA00022748"/>
    </source>
</evidence>
<keyword evidence="3 7" id="KW-0812">Transmembrane</keyword>
<keyword evidence="4" id="KW-0201">Cytochrome c-type biogenesis</keyword>
<dbReference type="AlphaFoldDB" id="A0A1M6EUK1"/>
<keyword evidence="5 7" id="KW-1133">Transmembrane helix</keyword>
<feature type="transmembrane region" description="Helical" evidence="7">
    <location>
        <begin position="131"/>
        <end position="158"/>
    </location>
</feature>
<evidence type="ECO:0000256" key="1">
    <source>
        <dbReference type="ARBA" id="ARBA00004141"/>
    </source>
</evidence>
<reference evidence="9 10" key="1">
    <citation type="submission" date="2016-11" db="EMBL/GenBank/DDBJ databases">
        <authorList>
            <person name="Jaros S."/>
            <person name="Januszkiewicz K."/>
            <person name="Wedrychowicz H."/>
        </authorList>
    </citation>
    <scope>NUCLEOTIDE SEQUENCE [LARGE SCALE GENOMIC DNA]</scope>
    <source>
        <strain evidence="9 10">DSM 5091</strain>
    </source>
</reference>
<feature type="transmembrane region" description="Helical" evidence="7">
    <location>
        <begin position="98"/>
        <end position="119"/>
    </location>
</feature>
<evidence type="ECO:0000313" key="10">
    <source>
        <dbReference type="Proteomes" id="UP000184171"/>
    </source>
</evidence>
<comment type="subcellular location">
    <subcellularLocation>
        <location evidence="1">Membrane</location>
        <topology evidence="1">Multi-pass membrane protein</topology>
    </subcellularLocation>
</comment>
<protein>
    <submittedName>
        <fullName evidence="9">Cytochrome c-type biogenesis protein</fullName>
    </submittedName>
</protein>
<dbReference type="RefSeq" id="WP_072906380.1">
    <property type="nucleotide sequence ID" value="NZ_FQZT01000003.1"/>
</dbReference>
<feature type="transmembrane region" description="Helical" evidence="7">
    <location>
        <begin position="61"/>
        <end position="86"/>
    </location>
</feature>
<feature type="transmembrane region" description="Helical" evidence="7">
    <location>
        <begin position="20"/>
        <end position="49"/>
    </location>
</feature>
<evidence type="ECO:0000256" key="2">
    <source>
        <dbReference type="ARBA" id="ARBA00006143"/>
    </source>
</evidence>
<accession>A0A1M6EUK1</accession>
<sequence>MLEQVLSSLSTAVGEAPLIALTAAVGWGVLSILLSPCHLASIPLIVGFIDGQGRISTGRAFAISNLFAVGILISIALIGLLTALAGRMLGDLGPWGNWLVAGIFFLFGLHLLGLIPMPWSGPAQVGMQRKGLLAALLLGLIFGIALGPCTFAFMGPVLGVAFAEADKSTFYAATLLFAYGLGHCAVIVFAGTFTEKVQGYLDWNERSKGSIWLKKICGLLVITGGIWLIYSAP</sequence>
<name>A0A1M6EUK1_MALRU</name>
<evidence type="ECO:0000256" key="5">
    <source>
        <dbReference type="ARBA" id="ARBA00022989"/>
    </source>
</evidence>
<dbReference type="EMBL" id="FQZT01000003">
    <property type="protein sequence ID" value="SHI89098.1"/>
    <property type="molecule type" value="Genomic_DNA"/>
</dbReference>
<feature type="transmembrane region" description="Helical" evidence="7">
    <location>
        <begin position="170"/>
        <end position="191"/>
    </location>
</feature>
<evidence type="ECO:0000256" key="6">
    <source>
        <dbReference type="ARBA" id="ARBA00023136"/>
    </source>
</evidence>
<organism evidence="9 10">
    <name type="scientific">Malonomonas rubra DSM 5091</name>
    <dbReference type="NCBI Taxonomy" id="1122189"/>
    <lineage>
        <taxon>Bacteria</taxon>
        <taxon>Pseudomonadati</taxon>
        <taxon>Thermodesulfobacteriota</taxon>
        <taxon>Desulfuromonadia</taxon>
        <taxon>Desulfuromonadales</taxon>
        <taxon>Geopsychrobacteraceae</taxon>
        <taxon>Malonomonas</taxon>
    </lineage>
</organism>
<evidence type="ECO:0000259" key="8">
    <source>
        <dbReference type="Pfam" id="PF02683"/>
    </source>
</evidence>
<dbReference type="OrthoDB" id="9809733at2"/>
<dbReference type="GO" id="GO:0017004">
    <property type="term" value="P:cytochrome complex assembly"/>
    <property type="evidence" value="ECO:0007669"/>
    <property type="project" value="UniProtKB-KW"/>
</dbReference>
<dbReference type="InterPro" id="IPR051790">
    <property type="entry name" value="Cytochrome_c-biogenesis_DsbD"/>
</dbReference>
<feature type="domain" description="Cytochrome C biogenesis protein transmembrane" evidence="8">
    <location>
        <begin position="20"/>
        <end position="228"/>
    </location>
</feature>
<dbReference type="Proteomes" id="UP000184171">
    <property type="component" value="Unassembled WGS sequence"/>
</dbReference>
<feature type="transmembrane region" description="Helical" evidence="7">
    <location>
        <begin position="212"/>
        <end position="230"/>
    </location>
</feature>
<gene>
    <name evidence="9" type="ORF">SAMN02745165_01038</name>
</gene>
<keyword evidence="6 7" id="KW-0472">Membrane</keyword>
<proteinExistence type="inferred from homology"/>